<comment type="caution">
    <text evidence="2">The sequence shown here is derived from an EMBL/GenBank/DDBJ whole genome shotgun (WGS) entry which is preliminary data.</text>
</comment>
<dbReference type="InterPro" id="IPR001296">
    <property type="entry name" value="Glyco_trans_1"/>
</dbReference>
<gene>
    <name evidence="2" type="ORF">GM51_2970</name>
</gene>
<dbReference type="Pfam" id="PF00534">
    <property type="entry name" value="Glycos_transf_1"/>
    <property type="match status" value="1"/>
</dbReference>
<organism evidence="2">
    <name type="scientific">freshwater metagenome</name>
    <dbReference type="NCBI Taxonomy" id="449393"/>
    <lineage>
        <taxon>unclassified sequences</taxon>
        <taxon>metagenomes</taxon>
        <taxon>ecological metagenomes</taxon>
    </lineage>
</organism>
<dbReference type="AlphaFoldDB" id="A0A094R2P0"/>
<protein>
    <recommendedName>
        <fullName evidence="1">Glycosyl transferase family 1 domain-containing protein</fullName>
    </recommendedName>
</protein>
<dbReference type="GO" id="GO:0016757">
    <property type="term" value="F:glycosyltransferase activity"/>
    <property type="evidence" value="ECO:0007669"/>
    <property type="project" value="InterPro"/>
</dbReference>
<proteinExistence type="predicted"/>
<feature type="domain" description="Glycosyl transferase family 1" evidence="1">
    <location>
        <begin position="267"/>
        <end position="364"/>
    </location>
</feature>
<dbReference type="Gene3D" id="3.40.50.2000">
    <property type="entry name" value="Glycogen Phosphorylase B"/>
    <property type="match status" value="2"/>
</dbReference>
<dbReference type="SUPFAM" id="SSF53756">
    <property type="entry name" value="UDP-Glycosyltransferase/glycogen phosphorylase"/>
    <property type="match status" value="1"/>
</dbReference>
<sequence length="392" mass="43873">MKTRILLVAMADSSHVARWLNNLSNPANLQILLIPSSPHRRIQVGITQAIRSFESKGGELRVHKLLKVLSLPIWVLDRAQIFDNRLRSRIIRNSIVAFSPHLIHVMETQNGGYPLSLALESISLKGHCKPPVLLTLFGSDIFWYSRFTNHRKKISALLSQTDFIAMECERDRRLTLKLGYRGEFLPVSPVARGINPDQLLKLTSRDEHLGRSSVAVKGYSGTWGLAHVAIEALGLSKDKLQGMTVEIFSAEIGAIRAAKKFLSPNGIRYKIYKKGKLSHSEVLELLRRSMFYIGLSRSDGLPSSMLEAMSQGAIPLQTDTACLEGWLVNGENGFAVSIPTPQEVSRLINQVFDSPELVRSAREKNLLRIHSNYTLVEGNLGEESIYETLLRK</sequence>
<dbReference type="EMBL" id="JNSL01000010">
    <property type="protein sequence ID" value="KGA21256.1"/>
    <property type="molecule type" value="Genomic_DNA"/>
</dbReference>
<evidence type="ECO:0000313" key="2">
    <source>
        <dbReference type="EMBL" id="KGA21256.1"/>
    </source>
</evidence>
<accession>A0A094R2P0</accession>
<evidence type="ECO:0000259" key="1">
    <source>
        <dbReference type="Pfam" id="PF00534"/>
    </source>
</evidence>
<name>A0A094R2P0_9ZZZZ</name>
<reference evidence="2" key="1">
    <citation type="submission" date="2014-06" db="EMBL/GenBank/DDBJ databases">
        <title>Key roles for freshwater Actinobacteria revealed by deep metagenomic sequencing.</title>
        <authorList>
            <person name="Ghai R."/>
            <person name="Mizuno C.M."/>
            <person name="Picazo A."/>
            <person name="Camacho A."/>
            <person name="Rodriguez-Valera F."/>
        </authorList>
    </citation>
    <scope>NUCLEOTIDE SEQUENCE</scope>
</reference>